<dbReference type="AlphaFoldDB" id="A0A2Z5UV93"/>
<dbReference type="OrthoDB" id="5659940at2"/>
<name>A0A2Z5UV93_9COXI</name>
<accession>A0A2Z5UV93</accession>
<gene>
    <name evidence="2" type="ORF">RVIR1_09390</name>
</gene>
<reference evidence="2 3" key="1">
    <citation type="submission" date="2017-03" db="EMBL/GenBank/DDBJ databases">
        <title>The genome sequence of Candidatus Rickettsiella viridis.</title>
        <authorList>
            <person name="Nikoh N."/>
            <person name="Tsuchida T."/>
            <person name="Yamaguchi K."/>
            <person name="Maeda T."/>
            <person name="Shigenobu S."/>
            <person name="Fukatsu T."/>
        </authorList>
    </citation>
    <scope>NUCLEOTIDE SEQUENCE [LARGE SCALE GENOMIC DNA]</scope>
    <source>
        <strain evidence="2 3">Ap-RA04</strain>
    </source>
</reference>
<keyword evidence="3" id="KW-1185">Reference proteome</keyword>
<dbReference type="RefSeq" id="WP_126322873.1">
    <property type="nucleotide sequence ID" value="NZ_AP018005.1"/>
</dbReference>
<dbReference type="Proteomes" id="UP000282483">
    <property type="component" value="Chromosome"/>
</dbReference>
<dbReference type="KEGG" id="rvi:RVIR1_09390"/>
<protein>
    <submittedName>
        <fullName evidence="2">Uncharacterized protein</fullName>
    </submittedName>
</protein>
<evidence type="ECO:0000313" key="2">
    <source>
        <dbReference type="EMBL" id="BBB15418.1"/>
    </source>
</evidence>
<feature type="chain" id="PRO_5016288105" evidence="1">
    <location>
        <begin position="25"/>
        <end position="108"/>
    </location>
</feature>
<dbReference type="EMBL" id="AP018005">
    <property type="protein sequence ID" value="BBB15418.1"/>
    <property type="molecule type" value="Genomic_DNA"/>
</dbReference>
<sequence length="108" mass="11673">MKKLLVMASAICMGLLSSINVANAAHSGQSACAFDAGLIKKAGFVSGSYYDSASIRQLLSRVGATPRACTNIASCQYRYVCSEYHYLATNKLIPNRGATIYWHTSQPF</sequence>
<evidence type="ECO:0000256" key="1">
    <source>
        <dbReference type="SAM" id="SignalP"/>
    </source>
</evidence>
<evidence type="ECO:0000313" key="3">
    <source>
        <dbReference type="Proteomes" id="UP000282483"/>
    </source>
</evidence>
<feature type="signal peptide" evidence="1">
    <location>
        <begin position="1"/>
        <end position="24"/>
    </location>
</feature>
<proteinExistence type="predicted"/>
<organism evidence="2 3">
    <name type="scientific">Candidatus Rickettsiella viridis</name>
    <dbReference type="NCBI Taxonomy" id="676208"/>
    <lineage>
        <taxon>Bacteria</taxon>
        <taxon>Pseudomonadati</taxon>
        <taxon>Pseudomonadota</taxon>
        <taxon>Gammaproteobacteria</taxon>
        <taxon>Legionellales</taxon>
        <taxon>Coxiellaceae</taxon>
        <taxon>Rickettsiella</taxon>
    </lineage>
</organism>
<keyword evidence="1" id="KW-0732">Signal</keyword>